<sequence>MKTNKLHNIKTTGFKIPKDYFASLEDTILNEAKLQEIITEPGYKVPNNYFDSLEEKIINATQSQKQDIKVIKLITWRKASYVAAVAASLILTINIFFNNNKNITIESIETTSIENYIIDEDIETSEFASLFTNEDLIDVRLIHDGYTSETLENYVFDNLEIEDIITK</sequence>
<reference evidence="2" key="1">
    <citation type="submission" date="2024-04" db="EMBL/GenBank/DDBJ databases">
        <title>Mariniflexile litorale, isolated from the shallow sediments of the Sea of Japan.</title>
        <authorList>
            <person name="Romanenko L."/>
            <person name="Isaeva M."/>
        </authorList>
    </citation>
    <scope>NUCLEOTIDE SEQUENCE [LARGE SCALE GENOMIC DNA]</scope>
    <source>
        <strain evidence="2">KMM 9835</strain>
    </source>
</reference>
<feature type="transmembrane region" description="Helical" evidence="1">
    <location>
        <begin position="79"/>
        <end position="97"/>
    </location>
</feature>
<dbReference type="Proteomes" id="UP001224325">
    <property type="component" value="Chromosome"/>
</dbReference>
<proteinExistence type="predicted"/>
<gene>
    <name evidence="2" type="ORF">QLS71_002070</name>
</gene>
<keyword evidence="1" id="KW-0472">Membrane</keyword>
<name>A0AAU7EFF3_9FLAO</name>
<keyword evidence="1" id="KW-0812">Transmembrane</keyword>
<dbReference type="EMBL" id="CP155618">
    <property type="protein sequence ID" value="XBL14814.1"/>
    <property type="molecule type" value="Genomic_DNA"/>
</dbReference>
<evidence type="ECO:0000313" key="3">
    <source>
        <dbReference type="Proteomes" id="UP001224325"/>
    </source>
</evidence>
<dbReference type="AlphaFoldDB" id="A0AAU7EFF3"/>
<keyword evidence="1" id="KW-1133">Transmembrane helix</keyword>
<evidence type="ECO:0000256" key="1">
    <source>
        <dbReference type="SAM" id="Phobius"/>
    </source>
</evidence>
<dbReference type="KEGG" id="mlil:QLS71_002070"/>
<dbReference type="RefSeq" id="WP_308991191.1">
    <property type="nucleotide sequence ID" value="NZ_CP155618.1"/>
</dbReference>
<evidence type="ECO:0000313" key="2">
    <source>
        <dbReference type="EMBL" id="XBL14814.1"/>
    </source>
</evidence>
<organism evidence="2 3">
    <name type="scientific">Mariniflexile litorale</name>
    <dbReference type="NCBI Taxonomy" id="3045158"/>
    <lineage>
        <taxon>Bacteria</taxon>
        <taxon>Pseudomonadati</taxon>
        <taxon>Bacteroidota</taxon>
        <taxon>Flavobacteriia</taxon>
        <taxon>Flavobacteriales</taxon>
        <taxon>Flavobacteriaceae</taxon>
        <taxon>Mariniflexile</taxon>
    </lineage>
</organism>
<keyword evidence="3" id="KW-1185">Reference proteome</keyword>
<accession>A0AAU7EFF3</accession>
<protein>
    <submittedName>
        <fullName evidence="2">Uncharacterized protein</fullName>
    </submittedName>
</protein>